<comment type="caution">
    <text evidence="1">The sequence shown here is derived from an EMBL/GenBank/DDBJ whole genome shotgun (WGS) entry which is preliminary data.</text>
</comment>
<dbReference type="AlphaFoldDB" id="A0A848ILI5"/>
<gene>
    <name evidence="1" type="ORF">HHL24_35400</name>
</gene>
<evidence type="ECO:0000313" key="2">
    <source>
        <dbReference type="Proteomes" id="UP000544134"/>
    </source>
</evidence>
<sequence length="112" mass="12347">MTKPLLDLNNDIKSQLAASPQSVEELCRSLRRTPFQIEDRLHMLLAAGVVCIDPRGLGETRYMLTTKAKPATSDPIQTSVAGARRAPSSVTTLTGYSAKLREFRSICMLGRR</sequence>
<dbReference type="RefSeq" id="WP_169489930.1">
    <property type="nucleotide sequence ID" value="NZ_JABBGJ010000049.1"/>
</dbReference>
<dbReference type="Proteomes" id="UP000544134">
    <property type="component" value="Unassembled WGS sequence"/>
</dbReference>
<evidence type="ECO:0008006" key="3">
    <source>
        <dbReference type="Google" id="ProtNLM"/>
    </source>
</evidence>
<reference evidence="1 2" key="1">
    <citation type="submission" date="2020-04" db="EMBL/GenBank/DDBJ databases">
        <title>Paraburkholderia sp. RP-4-7 isolated from soil.</title>
        <authorList>
            <person name="Dahal R.H."/>
        </authorList>
    </citation>
    <scope>NUCLEOTIDE SEQUENCE [LARGE SCALE GENOMIC DNA]</scope>
    <source>
        <strain evidence="1 2">RP-4-7</strain>
    </source>
</reference>
<evidence type="ECO:0000313" key="1">
    <source>
        <dbReference type="EMBL" id="NMM03178.1"/>
    </source>
</evidence>
<keyword evidence="2" id="KW-1185">Reference proteome</keyword>
<protein>
    <recommendedName>
        <fullName evidence="3">ArsR family transcriptional regulator</fullName>
    </recommendedName>
</protein>
<dbReference type="EMBL" id="JABBGJ010000049">
    <property type="protein sequence ID" value="NMM03178.1"/>
    <property type="molecule type" value="Genomic_DNA"/>
</dbReference>
<organism evidence="1 2">
    <name type="scientific">Paraburkholderia polaris</name>
    <dbReference type="NCBI Taxonomy" id="2728848"/>
    <lineage>
        <taxon>Bacteria</taxon>
        <taxon>Pseudomonadati</taxon>
        <taxon>Pseudomonadota</taxon>
        <taxon>Betaproteobacteria</taxon>
        <taxon>Burkholderiales</taxon>
        <taxon>Burkholderiaceae</taxon>
        <taxon>Paraburkholderia</taxon>
    </lineage>
</organism>
<accession>A0A848ILI5</accession>
<proteinExistence type="predicted"/>
<name>A0A848ILI5_9BURK</name>